<dbReference type="HAMAP" id="MF_00528">
    <property type="entry name" value="Maf"/>
    <property type="match status" value="1"/>
</dbReference>
<evidence type="ECO:0000256" key="2">
    <source>
        <dbReference type="ARBA" id="ARBA00022801"/>
    </source>
</evidence>
<name>A0ABW5PB92_9BACL</name>
<dbReference type="InterPro" id="IPR003697">
    <property type="entry name" value="Maf-like"/>
</dbReference>
<feature type="site" description="Important for substrate specificity" evidence="3">
    <location>
        <position position="16"/>
    </location>
</feature>
<evidence type="ECO:0000313" key="5">
    <source>
        <dbReference type="Proteomes" id="UP001597541"/>
    </source>
</evidence>
<feature type="site" description="Important for substrate specificity" evidence="3">
    <location>
        <position position="163"/>
    </location>
</feature>
<dbReference type="SUPFAM" id="SSF52972">
    <property type="entry name" value="ITPase-like"/>
    <property type="match status" value="1"/>
</dbReference>
<comment type="similarity">
    <text evidence="3">Belongs to the Maf family. YhdE subfamily.</text>
</comment>
<comment type="subcellular location">
    <subcellularLocation>
        <location evidence="3">Cytoplasm</location>
    </subcellularLocation>
</comment>
<comment type="catalytic activity">
    <reaction evidence="3">
        <text>dTTP + H2O = dTMP + diphosphate + H(+)</text>
        <dbReference type="Rhea" id="RHEA:28534"/>
        <dbReference type="ChEBI" id="CHEBI:15377"/>
        <dbReference type="ChEBI" id="CHEBI:15378"/>
        <dbReference type="ChEBI" id="CHEBI:33019"/>
        <dbReference type="ChEBI" id="CHEBI:37568"/>
        <dbReference type="ChEBI" id="CHEBI:63528"/>
        <dbReference type="EC" id="3.6.1.9"/>
    </reaction>
</comment>
<comment type="caution">
    <text evidence="4">The sequence shown here is derived from an EMBL/GenBank/DDBJ whole genome shotgun (WGS) entry which is preliminary data.</text>
</comment>
<comment type="caution">
    <text evidence="3">Lacks conserved residue(s) required for the propagation of feature annotation.</text>
</comment>
<feature type="active site" description="Proton acceptor" evidence="3">
    <location>
        <position position="78"/>
    </location>
</feature>
<dbReference type="PANTHER" id="PTHR43213:SF5">
    <property type="entry name" value="BIFUNCTIONAL DTTP_UTP PYROPHOSPHATASE_METHYLTRANSFERASE PROTEIN-RELATED"/>
    <property type="match status" value="1"/>
</dbReference>
<dbReference type="InterPro" id="IPR029001">
    <property type="entry name" value="ITPase-like_fam"/>
</dbReference>
<dbReference type="Proteomes" id="UP001597541">
    <property type="component" value="Unassembled WGS sequence"/>
</dbReference>
<organism evidence="4 5">
    <name type="scientific">Paenibacillus gansuensis</name>
    <dbReference type="NCBI Taxonomy" id="306542"/>
    <lineage>
        <taxon>Bacteria</taxon>
        <taxon>Bacillati</taxon>
        <taxon>Bacillota</taxon>
        <taxon>Bacilli</taxon>
        <taxon>Bacillales</taxon>
        <taxon>Paenibacillaceae</taxon>
        <taxon>Paenibacillus</taxon>
    </lineage>
</organism>
<dbReference type="PIRSF" id="PIRSF006305">
    <property type="entry name" value="Maf"/>
    <property type="match status" value="1"/>
</dbReference>
<dbReference type="Pfam" id="PF02545">
    <property type="entry name" value="Maf"/>
    <property type="match status" value="1"/>
</dbReference>
<dbReference type="Gene3D" id="3.90.950.10">
    <property type="match status" value="1"/>
</dbReference>
<dbReference type="EC" id="3.6.1.9" evidence="3"/>
<evidence type="ECO:0000256" key="3">
    <source>
        <dbReference type="HAMAP-Rule" id="MF_00528"/>
    </source>
</evidence>
<keyword evidence="3" id="KW-0546">Nucleotide metabolism</keyword>
<feature type="site" description="Important for substrate specificity" evidence="3">
    <location>
        <position position="79"/>
    </location>
</feature>
<keyword evidence="3" id="KW-0963">Cytoplasm</keyword>
<dbReference type="GO" id="GO:0016787">
    <property type="term" value="F:hydrolase activity"/>
    <property type="evidence" value="ECO:0007669"/>
    <property type="project" value="UniProtKB-KW"/>
</dbReference>
<gene>
    <name evidence="4" type="ORF">ACFSUF_09045</name>
</gene>
<comment type="function">
    <text evidence="3">Nucleoside triphosphate pyrophosphatase that hydrolyzes dTTP and UTP. May have a dual role in cell division arrest and in preventing the incorporation of modified nucleotides into cellular nucleic acids.</text>
</comment>
<proteinExistence type="inferred from homology"/>
<dbReference type="EMBL" id="JBHUME010000007">
    <property type="protein sequence ID" value="MFD2612566.1"/>
    <property type="molecule type" value="Genomic_DNA"/>
</dbReference>
<dbReference type="CDD" id="cd00555">
    <property type="entry name" value="Maf"/>
    <property type="match status" value="1"/>
</dbReference>
<dbReference type="NCBIfam" id="TIGR00172">
    <property type="entry name" value="maf"/>
    <property type="match status" value="1"/>
</dbReference>
<comment type="catalytic activity">
    <reaction evidence="3">
        <text>UTP + H2O = UMP + diphosphate + H(+)</text>
        <dbReference type="Rhea" id="RHEA:29395"/>
        <dbReference type="ChEBI" id="CHEBI:15377"/>
        <dbReference type="ChEBI" id="CHEBI:15378"/>
        <dbReference type="ChEBI" id="CHEBI:33019"/>
        <dbReference type="ChEBI" id="CHEBI:46398"/>
        <dbReference type="ChEBI" id="CHEBI:57865"/>
        <dbReference type="EC" id="3.6.1.9"/>
    </reaction>
</comment>
<reference evidence="5" key="1">
    <citation type="journal article" date="2019" name="Int. J. Syst. Evol. Microbiol.">
        <title>The Global Catalogue of Microorganisms (GCM) 10K type strain sequencing project: providing services to taxonomists for standard genome sequencing and annotation.</title>
        <authorList>
            <consortium name="The Broad Institute Genomics Platform"/>
            <consortium name="The Broad Institute Genome Sequencing Center for Infectious Disease"/>
            <person name="Wu L."/>
            <person name="Ma J."/>
        </authorList>
    </citation>
    <scope>NUCLEOTIDE SEQUENCE [LARGE SCALE GENOMIC DNA]</scope>
    <source>
        <strain evidence="5">KCTC 3950</strain>
    </source>
</reference>
<accession>A0ABW5PB92</accession>
<dbReference type="RefSeq" id="WP_377602234.1">
    <property type="nucleotide sequence ID" value="NZ_JBHUME010000007.1"/>
</dbReference>
<dbReference type="PANTHER" id="PTHR43213">
    <property type="entry name" value="BIFUNCTIONAL DTTP/UTP PYROPHOSPHATASE/METHYLTRANSFERASE PROTEIN-RELATED"/>
    <property type="match status" value="1"/>
</dbReference>
<comment type="cofactor">
    <cofactor evidence="1 3">
        <name>a divalent metal cation</name>
        <dbReference type="ChEBI" id="CHEBI:60240"/>
    </cofactor>
</comment>
<protein>
    <recommendedName>
        <fullName evidence="3">dTTP/UTP pyrophosphatase</fullName>
        <shortName evidence="3">dTTPase/UTPase</shortName>
        <ecNumber evidence="3">3.6.1.9</ecNumber>
    </recommendedName>
    <alternativeName>
        <fullName evidence="3">Nucleoside triphosphate pyrophosphatase</fullName>
    </alternativeName>
    <alternativeName>
        <fullName evidence="3">Nucleotide pyrophosphatase</fullName>
        <shortName evidence="3">Nucleotide PPase</shortName>
    </alternativeName>
</protein>
<keyword evidence="5" id="KW-1185">Reference proteome</keyword>
<evidence type="ECO:0000256" key="1">
    <source>
        <dbReference type="ARBA" id="ARBA00001968"/>
    </source>
</evidence>
<keyword evidence="2 3" id="KW-0378">Hydrolase</keyword>
<evidence type="ECO:0000313" key="4">
    <source>
        <dbReference type="EMBL" id="MFD2612566.1"/>
    </source>
</evidence>
<sequence>MVHASYTLVLASSSPRRRELIENLKLPYEVTASHVDESTPEGTAPSDIVEMLSVRKAEAVASLLSAGEAGKRIVIGSDTIVVLDGEVLGKPEDEEDAFRMLSRLQGRSHQVYTGICCIAVDTGQREVAHRITEVEMKNLSGDRIRSYIATGEPSDKAGSYGIQGIGATLIEKINGDYFNVVGLPVALLSDMLERFGVEVL</sequence>